<evidence type="ECO:0000313" key="2">
    <source>
        <dbReference type="EMBL" id="MFD1785406.1"/>
    </source>
</evidence>
<sequence length="400" mass="42973">MTSSFSKPRLARLSAVMRSYVERGQVPGLVALLARGEAVHVEVHGALAYGSAAPMQRDSLFRIASLTKPIAAAAAMTLVEEGRIGLDEPVARWLPELAEPKVLRRLEGPIDDVLPAERSITLRDLLAFRLGQGAIMAPPGTYPIQAALEAAGVAAGPVLPKIGPDEYVRRLGQLPLQHQPGAGWTYNTSAEVLAVLMSRITGQPLETVLRERVLDPLGMDDTGFQVGERGKARLTTCYMADPRTGALEVFAPVESGEFVQPPVFPSAAGGLVSTADDLMAFSRMMLGGGGHRGERVLSRAAVELMTADHITAAQKAAFPFFPGFWDAQGWGFGMSVTTRREVIGPSVGSYGWFGGYGTSWRADPREDVTVILLTQRVMAGPDDGRITDDFWTLAYQALDD</sequence>
<dbReference type="Proteomes" id="UP001597237">
    <property type="component" value="Unassembled WGS sequence"/>
</dbReference>
<dbReference type="RefSeq" id="WP_377281468.1">
    <property type="nucleotide sequence ID" value="NZ_JBHRSI010000004.1"/>
</dbReference>
<dbReference type="SUPFAM" id="SSF56601">
    <property type="entry name" value="beta-lactamase/transpeptidase-like"/>
    <property type="match status" value="1"/>
</dbReference>
<dbReference type="EMBL" id="JBHUEY010000006">
    <property type="protein sequence ID" value="MFD1785406.1"/>
    <property type="molecule type" value="Genomic_DNA"/>
</dbReference>
<dbReference type="EC" id="3.-.-.-" evidence="2"/>
<dbReference type="InterPro" id="IPR012338">
    <property type="entry name" value="Beta-lactam/transpept-like"/>
</dbReference>
<accession>A0ABW4N6E3</accession>
<dbReference type="PANTHER" id="PTHR43283:SF3">
    <property type="entry name" value="BETA-LACTAMASE FAMILY PROTEIN (AFU_ORTHOLOGUE AFUA_5G07500)"/>
    <property type="match status" value="1"/>
</dbReference>
<dbReference type="GO" id="GO:0016787">
    <property type="term" value="F:hydrolase activity"/>
    <property type="evidence" value="ECO:0007669"/>
    <property type="project" value="UniProtKB-KW"/>
</dbReference>
<evidence type="ECO:0000259" key="1">
    <source>
        <dbReference type="Pfam" id="PF00144"/>
    </source>
</evidence>
<organism evidence="2 3">
    <name type="scientific">Phenylobacterium terrae</name>
    <dbReference type="NCBI Taxonomy" id="2665495"/>
    <lineage>
        <taxon>Bacteria</taxon>
        <taxon>Pseudomonadati</taxon>
        <taxon>Pseudomonadota</taxon>
        <taxon>Alphaproteobacteria</taxon>
        <taxon>Caulobacterales</taxon>
        <taxon>Caulobacteraceae</taxon>
        <taxon>Phenylobacterium</taxon>
    </lineage>
</organism>
<reference evidence="3" key="1">
    <citation type="journal article" date="2019" name="Int. J. Syst. Evol. Microbiol.">
        <title>The Global Catalogue of Microorganisms (GCM) 10K type strain sequencing project: providing services to taxonomists for standard genome sequencing and annotation.</title>
        <authorList>
            <consortium name="The Broad Institute Genomics Platform"/>
            <consortium name="The Broad Institute Genome Sequencing Center for Infectious Disease"/>
            <person name="Wu L."/>
            <person name="Ma J."/>
        </authorList>
    </citation>
    <scope>NUCLEOTIDE SEQUENCE [LARGE SCALE GENOMIC DNA]</scope>
    <source>
        <strain evidence="3">DFY28</strain>
    </source>
</reference>
<dbReference type="PANTHER" id="PTHR43283">
    <property type="entry name" value="BETA-LACTAMASE-RELATED"/>
    <property type="match status" value="1"/>
</dbReference>
<gene>
    <name evidence="2" type="ORF">ACFSC0_18550</name>
</gene>
<keyword evidence="2" id="KW-0378">Hydrolase</keyword>
<dbReference type="Pfam" id="PF00144">
    <property type="entry name" value="Beta-lactamase"/>
    <property type="match status" value="1"/>
</dbReference>
<protein>
    <submittedName>
        <fullName evidence="2">Serine hydrolase domain-containing protein</fullName>
        <ecNumber evidence="2">3.-.-.-</ecNumber>
    </submittedName>
</protein>
<keyword evidence="3" id="KW-1185">Reference proteome</keyword>
<dbReference type="InterPro" id="IPR050789">
    <property type="entry name" value="Diverse_Enzym_Activities"/>
</dbReference>
<proteinExistence type="predicted"/>
<comment type="caution">
    <text evidence="2">The sequence shown here is derived from an EMBL/GenBank/DDBJ whole genome shotgun (WGS) entry which is preliminary data.</text>
</comment>
<name>A0ABW4N6E3_9CAUL</name>
<feature type="domain" description="Beta-lactamase-related" evidence="1">
    <location>
        <begin position="14"/>
        <end position="381"/>
    </location>
</feature>
<dbReference type="InterPro" id="IPR001466">
    <property type="entry name" value="Beta-lactam-related"/>
</dbReference>
<evidence type="ECO:0000313" key="3">
    <source>
        <dbReference type="Proteomes" id="UP001597237"/>
    </source>
</evidence>
<dbReference type="Gene3D" id="3.40.710.10">
    <property type="entry name" value="DD-peptidase/beta-lactamase superfamily"/>
    <property type="match status" value="1"/>
</dbReference>